<keyword evidence="5" id="KW-1185">Reference proteome</keyword>
<evidence type="ECO:0000259" key="3">
    <source>
        <dbReference type="Pfam" id="PF13649"/>
    </source>
</evidence>
<dbReference type="SUPFAM" id="SSF53335">
    <property type="entry name" value="S-adenosyl-L-methionine-dependent methyltransferases"/>
    <property type="match status" value="1"/>
</dbReference>
<proteinExistence type="predicted"/>
<sequence length="233" mass="26563">MNNSVSLHTLQDMQAYYRARAREYDEWFYRQGRYNRSPEANARWFAEADEVFAALDSFLPDGDVLELAPGTGIWTERLVRTAKSLTAVDAAPEMIELNRARVASAKVSYIQADLFSWQPERSYDSVFFGFWLSHVPLERLDNFLHSVATMLRPGGKLFFVDSRREPSSTAADHQLPAQGDQVMIRKLNDGRTFEIVKNFCDPTDLATRAKIAGLNLTIHETATYFLYGYGTRS</sequence>
<dbReference type="OrthoDB" id="9805585at2"/>
<dbReference type="InterPro" id="IPR029063">
    <property type="entry name" value="SAM-dependent_MTases_sf"/>
</dbReference>
<organism evidence="4 5">
    <name type="scientific">Ktedonosporobacter rubrisoli</name>
    <dbReference type="NCBI Taxonomy" id="2509675"/>
    <lineage>
        <taxon>Bacteria</taxon>
        <taxon>Bacillati</taxon>
        <taxon>Chloroflexota</taxon>
        <taxon>Ktedonobacteria</taxon>
        <taxon>Ktedonobacterales</taxon>
        <taxon>Ktedonosporobacteraceae</taxon>
        <taxon>Ktedonosporobacter</taxon>
    </lineage>
</organism>
<dbReference type="CDD" id="cd02440">
    <property type="entry name" value="AdoMet_MTases"/>
    <property type="match status" value="1"/>
</dbReference>
<dbReference type="KEGG" id="kbs:EPA93_00500"/>
<dbReference type="RefSeq" id="WP_129885150.1">
    <property type="nucleotide sequence ID" value="NZ_CP035758.1"/>
</dbReference>
<dbReference type="Gene3D" id="3.40.50.150">
    <property type="entry name" value="Vaccinia Virus protein VP39"/>
    <property type="match status" value="1"/>
</dbReference>
<evidence type="ECO:0000256" key="2">
    <source>
        <dbReference type="ARBA" id="ARBA00022679"/>
    </source>
</evidence>
<protein>
    <submittedName>
        <fullName evidence="4">Class I SAM-dependent methyltransferase</fullName>
    </submittedName>
</protein>
<dbReference type="Pfam" id="PF13649">
    <property type="entry name" value="Methyltransf_25"/>
    <property type="match status" value="1"/>
</dbReference>
<accession>A0A4V0YY06</accession>
<keyword evidence="1 4" id="KW-0489">Methyltransferase</keyword>
<evidence type="ECO:0000313" key="4">
    <source>
        <dbReference type="EMBL" id="QBD74551.1"/>
    </source>
</evidence>
<dbReference type="GO" id="GO:0008168">
    <property type="term" value="F:methyltransferase activity"/>
    <property type="evidence" value="ECO:0007669"/>
    <property type="project" value="UniProtKB-KW"/>
</dbReference>
<reference evidence="4 5" key="1">
    <citation type="submission" date="2019-01" db="EMBL/GenBank/DDBJ databases">
        <title>Ktedonosporobacter rubrisoli SCAWS-G2.</title>
        <authorList>
            <person name="Huang Y."/>
            <person name="Yan B."/>
        </authorList>
    </citation>
    <scope>NUCLEOTIDE SEQUENCE [LARGE SCALE GENOMIC DNA]</scope>
    <source>
        <strain evidence="4 5">SCAWS-G2</strain>
    </source>
</reference>
<evidence type="ECO:0000256" key="1">
    <source>
        <dbReference type="ARBA" id="ARBA00022603"/>
    </source>
</evidence>
<dbReference type="PANTHER" id="PTHR43861">
    <property type="entry name" value="TRANS-ACONITATE 2-METHYLTRANSFERASE-RELATED"/>
    <property type="match status" value="1"/>
</dbReference>
<feature type="domain" description="Methyltransferase" evidence="3">
    <location>
        <begin position="64"/>
        <end position="155"/>
    </location>
</feature>
<dbReference type="GO" id="GO:0032259">
    <property type="term" value="P:methylation"/>
    <property type="evidence" value="ECO:0007669"/>
    <property type="project" value="UniProtKB-KW"/>
</dbReference>
<dbReference type="InterPro" id="IPR041698">
    <property type="entry name" value="Methyltransf_25"/>
</dbReference>
<dbReference type="Proteomes" id="UP000290365">
    <property type="component" value="Chromosome"/>
</dbReference>
<dbReference type="EMBL" id="CP035758">
    <property type="protein sequence ID" value="QBD74551.1"/>
    <property type="molecule type" value="Genomic_DNA"/>
</dbReference>
<name>A0A4V0YY06_KTERU</name>
<gene>
    <name evidence="4" type="ORF">EPA93_00500</name>
</gene>
<dbReference type="PANTHER" id="PTHR43861:SF1">
    <property type="entry name" value="TRANS-ACONITATE 2-METHYLTRANSFERASE"/>
    <property type="match status" value="1"/>
</dbReference>
<evidence type="ECO:0000313" key="5">
    <source>
        <dbReference type="Proteomes" id="UP000290365"/>
    </source>
</evidence>
<keyword evidence="2 4" id="KW-0808">Transferase</keyword>
<dbReference type="AlphaFoldDB" id="A0A4V0YY06"/>